<name>A0A176ZZ34_9PEZI</name>
<dbReference type="PANTHER" id="PTHR31668:SF20">
    <property type="entry name" value="ZN(II)2CYS6 TRANSCRIPTION FACTOR (EUROFUNG)"/>
    <property type="match status" value="1"/>
</dbReference>
<evidence type="ECO:0000256" key="2">
    <source>
        <dbReference type="ARBA" id="ARBA00023242"/>
    </source>
</evidence>
<gene>
    <name evidence="5" type="ORF">VC83_08212</name>
</gene>
<evidence type="ECO:0000256" key="1">
    <source>
        <dbReference type="ARBA" id="ARBA00022723"/>
    </source>
</evidence>
<evidence type="ECO:0000313" key="5">
    <source>
        <dbReference type="EMBL" id="OAF55279.1"/>
    </source>
</evidence>
<dbReference type="PROSITE" id="PS00463">
    <property type="entry name" value="ZN2_CY6_FUNGAL_1"/>
    <property type="match status" value="1"/>
</dbReference>
<dbReference type="Proteomes" id="UP000077154">
    <property type="component" value="Unassembled WGS sequence"/>
</dbReference>
<feature type="compositionally biased region" description="Pro residues" evidence="3">
    <location>
        <begin position="633"/>
        <end position="648"/>
    </location>
</feature>
<dbReference type="Pfam" id="PF00172">
    <property type="entry name" value="Zn_clus"/>
    <property type="match status" value="1"/>
</dbReference>
<dbReference type="PANTHER" id="PTHR31668">
    <property type="entry name" value="GLUCOSE TRANSPORT TRANSCRIPTION REGULATOR RGT1-RELATED-RELATED"/>
    <property type="match status" value="1"/>
</dbReference>
<dbReference type="AlphaFoldDB" id="A0A176ZZ34"/>
<evidence type="ECO:0000259" key="4">
    <source>
        <dbReference type="PROSITE" id="PS50048"/>
    </source>
</evidence>
<organism evidence="5">
    <name type="scientific">Pseudogymnoascus destructans</name>
    <dbReference type="NCBI Taxonomy" id="655981"/>
    <lineage>
        <taxon>Eukaryota</taxon>
        <taxon>Fungi</taxon>
        <taxon>Dikarya</taxon>
        <taxon>Ascomycota</taxon>
        <taxon>Pezizomycotina</taxon>
        <taxon>Leotiomycetes</taxon>
        <taxon>Thelebolales</taxon>
        <taxon>Thelebolaceae</taxon>
        <taxon>Pseudogymnoascus</taxon>
    </lineage>
</organism>
<feature type="compositionally biased region" description="Low complexity" evidence="3">
    <location>
        <begin position="691"/>
        <end position="700"/>
    </location>
</feature>
<keyword evidence="2" id="KW-0539">Nucleus</keyword>
<dbReference type="InterPro" id="IPR001138">
    <property type="entry name" value="Zn2Cys6_DnaBD"/>
</dbReference>
<feature type="region of interest" description="Disordered" evidence="3">
    <location>
        <begin position="554"/>
        <end position="596"/>
    </location>
</feature>
<dbReference type="SMART" id="SM00906">
    <property type="entry name" value="Fungal_trans"/>
    <property type="match status" value="1"/>
</dbReference>
<dbReference type="eggNOG" id="ENOG502RXSB">
    <property type="taxonomic scope" value="Eukaryota"/>
</dbReference>
<dbReference type="InterPro" id="IPR036864">
    <property type="entry name" value="Zn2-C6_fun-type_DNA-bd_sf"/>
</dbReference>
<dbReference type="GO" id="GO:0006351">
    <property type="term" value="P:DNA-templated transcription"/>
    <property type="evidence" value="ECO:0007669"/>
    <property type="project" value="InterPro"/>
</dbReference>
<feature type="compositionally biased region" description="Low complexity" evidence="3">
    <location>
        <begin position="713"/>
        <end position="731"/>
    </location>
</feature>
<dbReference type="CDD" id="cd00067">
    <property type="entry name" value="GAL4"/>
    <property type="match status" value="1"/>
</dbReference>
<dbReference type="RefSeq" id="XP_024320580.1">
    <property type="nucleotide sequence ID" value="XM_024471768.1"/>
</dbReference>
<dbReference type="SMART" id="SM00066">
    <property type="entry name" value="GAL4"/>
    <property type="match status" value="1"/>
</dbReference>
<dbReference type="GO" id="GO:0008270">
    <property type="term" value="F:zinc ion binding"/>
    <property type="evidence" value="ECO:0007669"/>
    <property type="project" value="InterPro"/>
</dbReference>
<dbReference type="OrthoDB" id="4132249at2759"/>
<dbReference type="SUPFAM" id="SSF57701">
    <property type="entry name" value="Zn2/Cys6 DNA-binding domain"/>
    <property type="match status" value="1"/>
</dbReference>
<evidence type="ECO:0000256" key="3">
    <source>
        <dbReference type="SAM" id="MobiDB-lite"/>
    </source>
</evidence>
<feature type="compositionally biased region" description="Low complexity" evidence="3">
    <location>
        <begin position="654"/>
        <end position="666"/>
    </location>
</feature>
<dbReference type="InterPro" id="IPR007219">
    <property type="entry name" value="XnlR_reg_dom"/>
</dbReference>
<feature type="compositionally biased region" description="Low complexity" evidence="3">
    <location>
        <begin position="26"/>
        <end position="42"/>
    </location>
</feature>
<dbReference type="Gene3D" id="4.10.240.10">
    <property type="entry name" value="Zn(2)-C6 fungal-type DNA-binding domain"/>
    <property type="match status" value="1"/>
</dbReference>
<reference evidence="5" key="1">
    <citation type="submission" date="2016-03" db="EMBL/GenBank/DDBJ databases">
        <title>Updated assembly of Pseudogymnoascus destructans, the fungus causing white-nose syndrome of bats.</title>
        <authorList>
            <person name="Palmer J.M."/>
            <person name="Drees K.P."/>
            <person name="Foster J.T."/>
            <person name="Lindner D.L."/>
        </authorList>
    </citation>
    <scope>NUCLEOTIDE SEQUENCE [LARGE SCALE GENOMIC DNA]</scope>
    <source>
        <strain evidence="5">20631-21</strain>
    </source>
</reference>
<feature type="compositionally biased region" description="Basic and acidic residues" evidence="3">
    <location>
        <begin position="571"/>
        <end position="596"/>
    </location>
</feature>
<feature type="region of interest" description="Disordered" evidence="3">
    <location>
        <begin position="1"/>
        <end position="42"/>
    </location>
</feature>
<feature type="compositionally biased region" description="Low complexity" evidence="3">
    <location>
        <begin position="1"/>
        <end position="18"/>
    </location>
</feature>
<dbReference type="GO" id="GO:0003677">
    <property type="term" value="F:DNA binding"/>
    <property type="evidence" value="ECO:0007669"/>
    <property type="project" value="InterPro"/>
</dbReference>
<dbReference type="CDD" id="cd12148">
    <property type="entry name" value="fungal_TF_MHR"/>
    <property type="match status" value="1"/>
</dbReference>
<dbReference type="InterPro" id="IPR050797">
    <property type="entry name" value="Carb_Metab_Trans_Reg"/>
</dbReference>
<protein>
    <recommendedName>
        <fullName evidence="4">Zn(2)-C6 fungal-type domain-containing protein</fullName>
    </recommendedName>
</protein>
<proteinExistence type="predicted"/>
<dbReference type="Pfam" id="PF04082">
    <property type="entry name" value="Fungal_trans"/>
    <property type="match status" value="1"/>
</dbReference>
<accession>A0A176ZZ34</accession>
<dbReference type="GeneID" id="36291254"/>
<dbReference type="GO" id="GO:0000981">
    <property type="term" value="F:DNA-binding transcription factor activity, RNA polymerase II-specific"/>
    <property type="evidence" value="ECO:0007669"/>
    <property type="project" value="InterPro"/>
</dbReference>
<dbReference type="PROSITE" id="PS50048">
    <property type="entry name" value="ZN2_CY6_FUNGAL_2"/>
    <property type="match status" value="1"/>
</dbReference>
<keyword evidence="1" id="KW-0479">Metal-binding</keyword>
<feature type="region of interest" description="Disordered" evidence="3">
    <location>
        <begin position="608"/>
        <end position="731"/>
    </location>
</feature>
<feature type="domain" description="Zn(2)-C6 fungal-type" evidence="4">
    <location>
        <begin position="50"/>
        <end position="79"/>
    </location>
</feature>
<dbReference type="EMBL" id="KV441410">
    <property type="protein sequence ID" value="OAF55279.1"/>
    <property type="molecule type" value="Genomic_DNA"/>
</dbReference>
<sequence>MSSATPSSSSSSASSGSSAPPPPTPSTTAPLPTTTTTTTTTTTSTSVKRACDACHRRKVKCDGLSPCRNCSSAQLACTYNAIPQKKGPKGSRAKVISELREQNRQSALSSKAHARLLAGNAFASPPPLCAPTLAPTPGLLTNEIVAQCIDFFFVNMYPTIPILHRGKLEAQARFADRDTDTYCLLTSLCAFMLIQPGMPVPGDPMGLDSMPGANLMSGTMLMEETIRVRKGYDHLESPTLGSLATSYFLFGCYFGLDLHNKAWFHLREATTLALILGMNKEESYAQFDVIESSRRRRLYWLLFVAERSYALQRHRPLTLPSTIELPTANDDPTEHSAPLTGFIHLVTLFKPFDDKFVALWNKTRDDCSPAYLSALQKQLSDALPAYLNSTESQAAELRINQQWLRNVVWQLGISNGCVSSGNDDPSMTFQYPVEISRDLIAMTAGFSPHSIEVHGVGLVEKLFDVAYSLTDVLSVTPPPADPFAPAPTDYLNQFLFLLSSLRNGDTRFRPLLIAKIHDILPRLVTPMLQTLPEPSSGMGPGAVDIFDGFGNAGMGVPSLPRQQQQQQYDAKPYDNEQYDVKPYDVKPYDPKQYDIKPFENKRLDDVTSAVHAHPHHHQQQQQQHAQHTHTHTPPQPPLLGQEPLPPFQPEQHHQQQQQPQTPAPYQAMHTPLDYAPLTDYGFMSHSRTTSQQQQQQQQQQRPGMGVGQGSGVFGHHTQQQGDQQGQGQQHQCLGLEQHDSGFGGLGLVGVVGVVGVGGVGGVGEHLQYR</sequence>
<dbReference type="VEuPathDB" id="FungiDB:GMDG_01905"/>